<keyword evidence="2" id="KW-1185">Reference proteome</keyword>
<gene>
    <name evidence="1" type="ORF">O181_001833</name>
</gene>
<dbReference type="EMBL" id="AVOT02000283">
    <property type="protein sequence ID" value="MBW0462118.1"/>
    <property type="molecule type" value="Genomic_DNA"/>
</dbReference>
<organism evidence="1 2">
    <name type="scientific">Austropuccinia psidii MF-1</name>
    <dbReference type="NCBI Taxonomy" id="1389203"/>
    <lineage>
        <taxon>Eukaryota</taxon>
        <taxon>Fungi</taxon>
        <taxon>Dikarya</taxon>
        <taxon>Basidiomycota</taxon>
        <taxon>Pucciniomycotina</taxon>
        <taxon>Pucciniomycetes</taxon>
        <taxon>Pucciniales</taxon>
        <taxon>Sphaerophragmiaceae</taxon>
        <taxon>Austropuccinia</taxon>
    </lineage>
</organism>
<reference evidence="1" key="1">
    <citation type="submission" date="2021-03" db="EMBL/GenBank/DDBJ databases">
        <title>Draft genome sequence of rust myrtle Austropuccinia psidii MF-1, a brazilian biotype.</title>
        <authorList>
            <person name="Quecine M.C."/>
            <person name="Pachon D.M.R."/>
            <person name="Bonatelli M.L."/>
            <person name="Correr F.H."/>
            <person name="Franceschini L.M."/>
            <person name="Leite T.F."/>
            <person name="Margarido G.R.A."/>
            <person name="Almeida C.A."/>
            <person name="Ferrarezi J.A."/>
            <person name="Labate C.A."/>
        </authorList>
    </citation>
    <scope>NUCLEOTIDE SEQUENCE</scope>
    <source>
        <strain evidence="1">MF-1</strain>
    </source>
</reference>
<dbReference type="AlphaFoldDB" id="A0A9Q3BBL2"/>
<dbReference type="OrthoDB" id="8022549at2759"/>
<proteinExistence type="predicted"/>
<accession>A0A9Q3BBL2</accession>
<protein>
    <submittedName>
        <fullName evidence="1">Uncharacterized protein</fullName>
    </submittedName>
</protein>
<comment type="caution">
    <text evidence="1">The sequence shown here is derived from an EMBL/GenBank/DDBJ whole genome shotgun (WGS) entry which is preliminary data.</text>
</comment>
<name>A0A9Q3BBL2_9BASI</name>
<dbReference type="Proteomes" id="UP000765509">
    <property type="component" value="Unassembled WGS sequence"/>
</dbReference>
<sequence length="161" mass="18950">MTSIGNIIKEIIIPHRKGNIRLNPEFLVLKDSHFQGSYWEQTTKRMYGIDIYNSKNRHITIGKNKEKIFSLEIDQFADQDPLEELLNEFKEWKMRGNLSSKQKLSLLKALRKNRTAFAIGKDPLGKIRGHDIELYLYVERHYPPILRGPPYPESLKTRKEI</sequence>
<evidence type="ECO:0000313" key="1">
    <source>
        <dbReference type="EMBL" id="MBW0462118.1"/>
    </source>
</evidence>
<evidence type="ECO:0000313" key="2">
    <source>
        <dbReference type="Proteomes" id="UP000765509"/>
    </source>
</evidence>